<dbReference type="AlphaFoldDB" id="A0A0A2NA61"/>
<keyword evidence="1" id="KW-0732">Signal</keyword>
<reference evidence="2 3" key="2">
    <citation type="journal article" date="2015" name="Stand. Genomic Sci.">
        <title>High quality draft genomic sequence of Flavobacterium enshiense DK69(T) and comparison among Flavobacterium genomes.</title>
        <authorList>
            <person name="Zeng Z."/>
            <person name="Chen C."/>
            <person name="Du H."/>
            <person name="Wang G."/>
            <person name="Li M."/>
        </authorList>
    </citation>
    <scope>NUCLEOTIDE SEQUENCE [LARGE SCALE GENOMIC DNA]</scope>
    <source>
        <strain evidence="2 3">DK69</strain>
    </source>
</reference>
<evidence type="ECO:0000313" key="2">
    <source>
        <dbReference type="EMBL" id="KGO97345.1"/>
    </source>
</evidence>
<reference evidence="3" key="1">
    <citation type="submission" date="2013-09" db="EMBL/GenBank/DDBJ databases">
        <authorList>
            <person name="Zeng Z."/>
            <person name="Chen C."/>
        </authorList>
    </citation>
    <scope>NUCLEOTIDE SEQUENCE [LARGE SCALE GENOMIC DNA]</scope>
    <source>
        <strain evidence="3">DK69</strain>
    </source>
</reference>
<feature type="signal peptide" evidence="1">
    <location>
        <begin position="1"/>
        <end position="18"/>
    </location>
</feature>
<evidence type="ECO:0008006" key="4">
    <source>
        <dbReference type="Google" id="ProtNLM"/>
    </source>
</evidence>
<protein>
    <recommendedName>
        <fullName evidence="4">Delta-60 repeat domain-containing protein</fullName>
    </recommendedName>
</protein>
<dbReference type="STRING" id="1107311.Q767_01735"/>
<evidence type="ECO:0000313" key="3">
    <source>
        <dbReference type="Proteomes" id="UP000030149"/>
    </source>
</evidence>
<proteinExistence type="predicted"/>
<feature type="chain" id="PRO_5001993068" description="Delta-60 repeat domain-containing protein" evidence="1">
    <location>
        <begin position="19"/>
        <end position="426"/>
    </location>
</feature>
<dbReference type="SUPFAM" id="SSF63829">
    <property type="entry name" value="Calcium-dependent phosphotriesterase"/>
    <property type="match status" value="1"/>
</dbReference>
<sequence>MKYCFFLLLFLVTEIMVAQGGTLDATFNGNGRVLATFNVFDSAVHSMLLQPDGKIIAGGTVSNHGLFSQFGLARFFSDGTPDPTFGTGGLVIGNFSTAQISLSSALLQSSGKIVTGGIVYNDYLDSQFVLTRFNNDGSFDNSFGTAGLVLRNFLNIKSIIAQPDEKILVAGFSIATPDRDFVLLRFNPNGSVDNSFGTNGVVTTSIGAKDFAHDITLQADGKIVLAGAVKNSDGEYHSDFAIVRYFGDGNLDTSFGTNGIKIINIDEMDEAQSVKVQSDGKIVFSGWSSSISGQTTSFQVIRLFPNGDIDTAFGESGVFSSPIIFNSHEQLIQIQSDAKILVVGAVATTSAYDVAIIRLLPNGSPDTTFGTNGVVVTTDGPETSSQANCVLIQPDGKILIGGESGEGLMSYHPHFVIQRYDSGSGR</sequence>
<dbReference type="OrthoDB" id="9805017at2"/>
<evidence type="ECO:0000256" key="1">
    <source>
        <dbReference type="SAM" id="SignalP"/>
    </source>
</evidence>
<dbReference type="Pfam" id="PF17164">
    <property type="entry name" value="DUF5122"/>
    <property type="match status" value="7"/>
</dbReference>
<comment type="caution">
    <text evidence="2">The sequence shown here is derived from an EMBL/GenBank/DDBJ whole genome shotgun (WGS) entry which is preliminary data.</text>
</comment>
<dbReference type="InterPro" id="IPR013431">
    <property type="entry name" value="Delta_60_rpt"/>
</dbReference>
<dbReference type="EMBL" id="JRLZ01000001">
    <property type="protein sequence ID" value="KGO97345.1"/>
    <property type="molecule type" value="Genomic_DNA"/>
</dbReference>
<dbReference type="Proteomes" id="UP000030149">
    <property type="component" value="Unassembled WGS sequence"/>
</dbReference>
<accession>A0A0A2NA61</accession>
<dbReference type="PATRIC" id="fig|1107311.5.peg.345"/>
<dbReference type="Gene3D" id="2.80.10.50">
    <property type="match status" value="3"/>
</dbReference>
<organism evidence="2 3">
    <name type="scientific">Flavobacterium enshiense DK69</name>
    <dbReference type="NCBI Taxonomy" id="1107311"/>
    <lineage>
        <taxon>Bacteria</taxon>
        <taxon>Pseudomonadati</taxon>
        <taxon>Bacteroidota</taxon>
        <taxon>Flavobacteriia</taxon>
        <taxon>Flavobacteriales</taxon>
        <taxon>Flavobacteriaceae</taxon>
        <taxon>Flavobacterium</taxon>
    </lineage>
</organism>
<dbReference type="PANTHER" id="PTHR42754:SF1">
    <property type="entry name" value="LIPOPROTEIN"/>
    <property type="match status" value="1"/>
</dbReference>
<dbReference type="PANTHER" id="PTHR42754">
    <property type="entry name" value="ENDOGLUCANASE"/>
    <property type="match status" value="1"/>
</dbReference>
<dbReference type="RefSeq" id="WP_035656368.1">
    <property type="nucleotide sequence ID" value="NZ_AVCS01000015.1"/>
</dbReference>
<keyword evidence="3" id="KW-1185">Reference proteome</keyword>
<gene>
    <name evidence="2" type="ORF">Q767_01735</name>
</gene>
<dbReference type="eggNOG" id="COG1572">
    <property type="taxonomic scope" value="Bacteria"/>
</dbReference>
<dbReference type="NCBIfam" id="TIGR02608">
    <property type="entry name" value="delta_60_rpt"/>
    <property type="match status" value="7"/>
</dbReference>
<name>A0A0A2NA61_9FLAO</name>